<keyword evidence="3" id="KW-1185">Reference proteome</keyword>
<evidence type="ECO:0000313" key="3">
    <source>
        <dbReference type="Proteomes" id="UP000887567"/>
    </source>
</evidence>
<dbReference type="OrthoDB" id="5976842at2759"/>
<name>A0A913YK64_EXADI</name>
<feature type="region of interest" description="Disordered" evidence="1">
    <location>
        <begin position="122"/>
        <end position="198"/>
    </location>
</feature>
<evidence type="ECO:0000256" key="1">
    <source>
        <dbReference type="SAM" id="MobiDB-lite"/>
    </source>
</evidence>
<accession>A0A913YK64</accession>
<dbReference type="PANTHER" id="PTHR33244">
    <property type="entry name" value="INTEGRASE CATALYTIC DOMAIN-CONTAINING PROTEIN-RELATED"/>
    <property type="match status" value="1"/>
</dbReference>
<dbReference type="PANTHER" id="PTHR33244:SF3">
    <property type="entry name" value="PEPTIDASE A2 DOMAIN-CONTAINING PROTEIN"/>
    <property type="match status" value="1"/>
</dbReference>
<evidence type="ECO:0000313" key="2">
    <source>
        <dbReference type="EnsemblMetazoa" id="XP_028514882.1"/>
    </source>
</evidence>
<dbReference type="AlphaFoldDB" id="A0A913YK64"/>
<feature type="compositionally biased region" description="Basic and acidic residues" evidence="1">
    <location>
        <begin position="132"/>
        <end position="143"/>
    </location>
</feature>
<dbReference type="KEGG" id="epa:114575046"/>
<dbReference type="OMA" id="WQKEARE"/>
<dbReference type="RefSeq" id="XP_028514882.1">
    <property type="nucleotide sequence ID" value="XM_028659081.1"/>
</dbReference>
<feature type="compositionally biased region" description="Polar residues" evidence="1">
    <location>
        <begin position="162"/>
        <end position="184"/>
    </location>
</feature>
<dbReference type="EnsemblMetazoa" id="XM_028659081.1">
    <property type="protein sequence ID" value="XP_028514882.1"/>
    <property type="gene ID" value="LOC114575046"/>
</dbReference>
<dbReference type="Proteomes" id="UP000887567">
    <property type="component" value="Unplaced"/>
</dbReference>
<feature type="compositionally biased region" description="Low complexity" evidence="1">
    <location>
        <begin position="147"/>
        <end position="161"/>
    </location>
</feature>
<proteinExistence type="predicted"/>
<organism evidence="2 3">
    <name type="scientific">Exaiptasia diaphana</name>
    <name type="common">Tropical sea anemone</name>
    <name type="synonym">Aiptasia pulchella</name>
    <dbReference type="NCBI Taxonomy" id="2652724"/>
    <lineage>
        <taxon>Eukaryota</taxon>
        <taxon>Metazoa</taxon>
        <taxon>Cnidaria</taxon>
        <taxon>Anthozoa</taxon>
        <taxon>Hexacorallia</taxon>
        <taxon>Actiniaria</taxon>
        <taxon>Aiptasiidae</taxon>
        <taxon>Exaiptasia</taxon>
    </lineage>
</organism>
<reference evidence="2" key="1">
    <citation type="submission" date="2022-11" db="UniProtKB">
        <authorList>
            <consortium name="EnsemblMetazoa"/>
        </authorList>
    </citation>
    <scope>IDENTIFICATION</scope>
</reference>
<protein>
    <submittedName>
        <fullName evidence="2">Uncharacterized protein</fullName>
    </submittedName>
</protein>
<sequence>MESQVKTTKKTLKKAKETSTDPHIALMCLRSTPIDSKLQSPAELLLGRAIQDNLTRRIQRSNNSDDVIDRLQYRQEQQRYYHDRSCKPLANLLPGQHVRIQDPTTYQWKPAVVKEKLEDLPRSYKVTTPPGRELRRNRQHVREAPTSSNDELSSYSSSMPSNPTAGPNETNQGQTKPQVTTRSGRSVKPPDRYGFTGH</sequence>
<dbReference type="GeneID" id="114575046"/>